<dbReference type="InterPro" id="IPR004360">
    <property type="entry name" value="Glyas_Fos-R_dOase_dom"/>
</dbReference>
<feature type="domain" description="VOC" evidence="1">
    <location>
        <begin position="3"/>
        <end position="122"/>
    </location>
</feature>
<dbReference type="Gene3D" id="3.10.180.10">
    <property type="entry name" value="2,3-Dihydroxybiphenyl 1,2-Dioxygenase, domain 1"/>
    <property type="match status" value="1"/>
</dbReference>
<dbReference type="EMBL" id="OBQK01000015">
    <property type="protein sequence ID" value="SOC57668.1"/>
    <property type="molecule type" value="Genomic_DNA"/>
</dbReference>
<dbReference type="GO" id="GO:0051213">
    <property type="term" value="F:dioxygenase activity"/>
    <property type="evidence" value="ECO:0007669"/>
    <property type="project" value="UniProtKB-KW"/>
</dbReference>
<evidence type="ECO:0000259" key="1">
    <source>
        <dbReference type="PROSITE" id="PS51819"/>
    </source>
</evidence>
<dbReference type="AlphaFoldDB" id="A0A285VVP8"/>
<keyword evidence="2" id="KW-0223">Dioxygenase</keyword>
<evidence type="ECO:0000313" key="3">
    <source>
        <dbReference type="Proteomes" id="UP000219688"/>
    </source>
</evidence>
<keyword evidence="3" id="KW-1185">Reference proteome</keyword>
<sequence length="129" mass="14204">MLTAVHTLIYSTDPPETRRFLKEVLRWPCVTEGESDEPQEWLIFRTGPSEMGVHPTAGPQGETWATEGTHQITLMCDDLPATMEELGARGARFEGEPSDRGFGLGVTMILPAAGTLLLYEPRHPVAVDL</sequence>
<evidence type="ECO:0000313" key="2">
    <source>
        <dbReference type="EMBL" id="SOC57668.1"/>
    </source>
</evidence>
<protein>
    <submittedName>
        <fullName evidence="2">Predicted dioxygenase of extradiol dioxygenase family</fullName>
    </submittedName>
</protein>
<dbReference type="Pfam" id="PF00903">
    <property type="entry name" value="Glyoxalase"/>
    <property type="match status" value="1"/>
</dbReference>
<keyword evidence="2" id="KW-0560">Oxidoreductase</keyword>
<organism evidence="2 3">
    <name type="scientific">Ornithinimicrobium cerasi</name>
    <dbReference type="NCBI Taxonomy" id="2248773"/>
    <lineage>
        <taxon>Bacteria</taxon>
        <taxon>Bacillati</taxon>
        <taxon>Actinomycetota</taxon>
        <taxon>Actinomycetes</taxon>
        <taxon>Micrococcales</taxon>
        <taxon>Ornithinimicrobiaceae</taxon>
        <taxon>Ornithinimicrobium</taxon>
    </lineage>
</organism>
<name>A0A285VVP8_9MICO</name>
<gene>
    <name evidence="2" type="ORF">SAMN05421879_1159</name>
</gene>
<reference evidence="3" key="1">
    <citation type="submission" date="2017-08" db="EMBL/GenBank/DDBJ databases">
        <authorList>
            <person name="Varghese N."/>
            <person name="Submissions S."/>
        </authorList>
    </citation>
    <scope>NUCLEOTIDE SEQUENCE [LARGE SCALE GENOMIC DNA]</scope>
    <source>
        <strain evidence="3">USBA17B2</strain>
    </source>
</reference>
<accession>A0A285VVP8</accession>
<dbReference type="SUPFAM" id="SSF54593">
    <property type="entry name" value="Glyoxalase/Bleomycin resistance protein/Dihydroxybiphenyl dioxygenase"/>
    <property type="match status" value="1"/>
</dbReference>
<dbReference type="Proteomes" id="UP000219688">
    <property type="component" value="Unassembled WGS sequence"/>
</dbReference>
<proteinExistence type="predicted"/>
<dbReference type="InterPro" id="IPR037523">
    <property type="entry name" value="VOC_core"/>
</dbReference>
<dbReference type="RefSeq" id="WP_097189114.1">
    <property type="nucleotide sequence ID" value="NZ_OBQK01000015.1"/>
</dbReference>
<dbReference type="PROSITE" id="PS51819">
    <property type="entry name" value="VOC"/>
    <property type="match status" value="1"/>
</dbReference>
<dbReference type="InterPro" id="IPR029068">
    <property type="entry name" value="Glyas_Bleomycin-R_OHBP_Dase"/>
</dbReference>